<evidence type="ECO:0000313" key="4">
    <source>
        <dbReference type="Proteomes" id="UP000366051"/>
    </source>
</evidence>
<name>A0A5Q2N755_9FIRM</name>
<sequence>MEAFNLWNMLELIFQGIWLLVAQPFQYPSLFWLIVLLIALQYRRMAKMKAELFHIEQESAWRPIVIAIVYGVFGGIIGSSLLIFFGITITEAGFLYLWPVALLLMLINTRYLCFAYAGGIISLVAIIFGWEAVSVAQIMGLVAILHMVEALLIYFTGHRSSVPVYIAHRNGSTVGGYNLQSFWPIPLMVLTLVAIPEDSGLATSGMAMPSWWPLIAPPPMEPEIGYMLLFVPLPIVAGLGYGDLAVTRPPREHSRLSAFMLGLYSLILLGLALLASFAPSLAILAALFGPLGHEALILWTQRRELSGKPYFNSSPWGLRILSIAEGSPAQKLGLQTGDIIGRVNGYDVKTRSDLTMALSTSPLYVEVDFLPGGKNEGVWRSKRVEKKWNEPVGIIAAPDETEPAQVKIATNGPLERWISKWRGKRDQKE</sequence>
<reference evidence="4" key="1">
    <citation type="submission" date="2019-11" db="EMBL/GenBank/DDBJ databases">
        <title>Genome sequence of Heliorestis convoluta strain HH, an alkaliphilic and minimalistic phototrophic bacterium from a soda lake in Egypt.</title>
        <authorList>
            <person name="Dewey E.D."/>
            <person name="Stokes L.M."/>
            <person name="Burchell B.M."/>
            <person name="Shaffer K.N."/>
            <person name="Huntington A.M."/>
            <person name="Baker J.M."/>
            <person name="Nadendla S."/>
            <person name="Giglio M.G."/>
            <person name="Touchman J.W."/>
            <person name="Blankenship R.E."/>
            <person name="Madigan M.T."/>
            <person name="Sattley W.M."/>
        </authorList>
    </citation>
    <scope>NUCLEOTIDE SEQUENCE [LARGE SCALE GENOMIC DNA]</scope>
    <source>
        <strain evidence="4">HH</strain>
    </source>
</reference>
<feature type="transmembrane region" description="Helical" evidence="1">
    <location>
        <begin position="224"/>
        <end position="244"/>
    </location>
</feature>
<gene>
    <name evidence="3" type="ORF">FTV88_3158</name>
</gene>
<dbReference type="SMART" id="SM00228">
    <property type="entry name" value="PDZ"/>
    <property type="match status" value="1"/>
</dbReference>
<keyword evidence="4" id="KW-1185">Reference proteome</keyword>
<organism evidence="3 4">
    <name type="scientific">Heliorestis convoluta</name>
    <dbReference type="NCBI Taxonomy" id="356322"/>
    <lineage>
        <taxon>Bacteria</taxon>
        <taxon>Bacillati</taxon>
        <taxon>Bacillota</taxon>
        <taxon>Clostridia</taxon>
        <taxon>Eubacteriales</taxon>
        <taxon>Heliobacteriaceae</taxon>
        <taxon>Heliorestis</taxon>
    </lineage>
</organism>
<dbReference type="RefSeq" id="WP_153726254.1">
    <property type="nucleotide sequence ID" value="NZ_CP045875.1"/>
</dbReference>
<feature type="transmembrane region" description="Helical" evidence="1">
    <location>
        <begin position="60"/>
        <end position="77"/>
    </location>
</feature>
<dbReference type="Gene3D" id="2.30.42.10">
    <property type="match status" value="1"/>
</dbReference>
<dbReference type="SUPFAM" id="SSF50156">
    <property type="entry name" value="PDZ domain-like"/>
    <property type="match status" value="1"/>
</dbReference>
<feature type="transmembrane region" description="Helical" evidence="1">
    <location>
        <begin position="12"/>
        <end position="40"/>
    </location>
</feature>
<protein>
    <submittedName>
        <fullName evidence="3">PDZ domain-containing protein</fullName>
    </submittedName>
</protein>
<dbReference type="OrthoDB" id="198399at2"/>
<keyword evidence="1" id="KW-1133">Transmembrane helix</keyword>
<proteinExistence type="predicted"/>
<dbReference type="InterPro" id="IPR036034">
    <property type="entry name" value="PDZ_sf"/>
</dbReference>
<keyword evidence="1" id="KW-0472">Membrane</keyword>
<evidence type="ECO:0000313" key="3">
    <source>
        <dbReference type="EMBL" id="QGG49232.1"/>
    </source>
</evidence>
<feature type="transmembrane region" description="Helical" evidence="1">
    <location>
        <begin position="176"/>
        <end position="195"/>
    </location>
</feature>
<evidence type="ECO:0000256" key="1">
    <source>
        <dbReference type="SAM" id="Phobius"/>
    </source>
</evidence>
<dbReference type="PROSITE" id="PS50106">
    <property type="entry name" value="PDZ"/>
    <property type="match status" value="1"/>
</dbReference>
<dbReference type="Pfam" id="PF17820">
    <property type="entry name" value="PDZ_6"/>
    <property type="match status" value="1"/>
</dbReference>
<feature type="transmembrane region" description="Helical" evidence="1">
    <location>
        <begin position="83"/>
        <end position="104"/>
    </location>
</feature>
<evidence type="ECO:0000259" key="2">
    <source>
        <dbReference type="PROSITE" id="PS50106"/>
    </source>
</evidence>
<dbReference type="InterPro" id="IPR001478">
    <property type="entry name" value="PDZ"/>
</dbReference>
<dbReference type="EMBL" id="CP045875">
    <property type="protein sequence ID" value="QGG49232.1"/>
    <property type="molecule type" value="Genomic_DNA"/>
</dbReference>
<feature type="transmembrane region" description="Helical" evidence="1">
    <location>
        <begin position="136"/>
        <end position="155"/>
    </location>
</feature>
<feature type="transmembrane region" description="Helical" evidence="1">
    <location>
        <begin position="111"/>
        <end position="130"/>
    </location>
</feature>
<dbReference type="AlphaFoldDB" id="A0A5Q2N755"/>
<dbReference type="Proteomes" id="UP000366051">
    <property type="component" value="Chromosome"/>
</dbReference>
<accession>A0A5Q2N755</accession>
<dbReference type="KEGG" id="hcv:FTV88_3158"/>
<dbReference type="InterPro" id="IPR041489">
    <property type="entry name" value="PDZ_6"/>
</dbReference>
<keyword evidence="1" id="KW-0812">Transmembrane</keyword>
<feature type="domain" description="PDZ" evidence="2">
    <location>
        <begin position="317"/>
        <end position="349"/>
    </location>
</feature>